<keyword evidence="2" id="KW-1185">Reference proteome</keyword>
<protein>
    <submittedName>
        <fullName evidence="1">8628_t:CDS:1</fullName>
    </submittedName>
</protein>
<dbReference type="Proteomes" id="UP000789366">
    <property type="component" value="Unassembled WGS sequence"/>
</dbReference>
<feature type="non-terminal residue" evidence="1">
    <location>
        <position position="1"/>
    </location>
</feature>
<evidence type="ECO:0000313" key="1">
    <source>
        <dbReference type="EMBL" id="CAG8721599.1"/>
    </source>
</evidence>
<accession>A0ACA9PTN5</accession>
<gene>
    <name evidence="1" type="ORF">SPELUC_LOCUS12478</name>
</gene>
<sequence>MNQKNSKLLELRKLKDKLLNLSPLHNRKIRFTISEKLAWDLSELLNKNDSKLVTKFSTSVLNLLINHCEGQEKLSLELENFFRPFSWENITKLQKKVYHLQKKNQAVYQEKGYKALFLGVIFVRGYFYNNKNVLRLVNAPLFLLPCDLEKIKNLSLVFQSERKVNYSLLYYLQKELGLAKEKLTDFLNKLENSKGMEKWENYLSFLVQEFQNWLATSRVKIELSSVISSLEEKEKTDLLPEDKKENTSPFAEPELAINNRGSIGRIVAKESKKVQRV</sequence>
<evidence type="ECO:0000313" key="2">
    <source>
        <dbReference type="Proteomes" id="UP000789366"/>
    </source>
</evidence>
<reference evidence="1" key="1">
    <citation type="submission" date="2021-06" db="EMBL/GenBank/DDBJ databases">
        <authorList>
            <person name="Kallberg Y."/>
            <person name="Tangrot J."/>
            <person name="Rosling A."/>
        </authorList>
    </citation>
    <scope>NUCLEOTIDE SEQUENCE</scope>
    <source>
        <strain evidence="1">28 12/20/2015</strain>
    </source>
</reference>
<feature type="non-terminal residue" evidence="1">
    <location>
        <position position="277"/>
    </location>
</feature>
<organism evidence="1 2">
    <name type="scientific">Cetraspora pellucida</name>
    <dbReference type="NCBI Taxonomy" id="1433469"/>
    <lineage>
        <taxon>Eukaryota</taxon>
        <taxon>Fungi</taxon>
        <taxon>Fungi incertae sedis</taxon>
        <taxon>Mucoromycota</taxon>
        <taxon>Glomeromycotina</taxon>
        <taxon>Glomeromycetes</taxon>
        <taxon>Diversisporales</taxon>
        <taxon>Gigasporaceae</taxon>
        <taxon>Cetraspora</taxon>
    </lineage>
</organism>
<dbReference type="EMBL" id="CAJVPW010029582">
    <property type="protein sequence ID" value="CAG8721599.1"/>
    <property type="molecule type" value="Genomic_DNA"/>
</dbReference>
<name>A0ACA9PTN5_9GLOM</name>
<comment type="caution">
    <text evidence="1">The sequence shown here is derived from an EMBL/GenBank/DDBJ whole genome shotgun (WGS) entry which is preliminary data.</text>
</comment>
<proteinExistence type="predicted"/>